<reference evidence="1 2" key="1">
    <citation type="submission" date="2018-06" db="EMBL/GenBank/DDBJ databases">
        <authorList>
            <consortium name="Pathogen Informatics"/>
            <person name="Doyle S."/>
        </authorList>
    </citation>
    <scope>NUCLEOTIDE SEQUENCE [LARGE SCALE GENOMIC DNA]</scope>
    <source>
        <strain evidence="1 2">NCTC12475</strain>
    </source>
</reference>
<sequence length="89" mass="10461">MSSKFVDINELDYKQRDRLNVYLKKLVSDNGSDLHFKSGSVVRGRFNGKIKPMSDEIFSQKDGLTLAKELLRTRFDELVEKKVWILRIR</sequence>
<name>A0A381DIQ0_9BACT</name>
<evidence type="ECO:0000313" key="2">
    <source>
        <dbReference type="Proteomes" id="UP000254920"/>
    </source>
</evidence>
<dbReference type="Proteomes" id="UP000254920">
    <property type="component" value="Unassembled WGS sequence"/>
</dbReference>
<evidence type="ECO:0000313" key="1">
    <source>
        <dbReference type="EMBL" id="SUX10572.1"/>
    </source>
</evidence>
<proteinExistence type="predicted"/>
<keyword evidence="2" id="KW-1185">Reference proteome</keyword>
<dbReference type="EMBL" id="UFVD01000001">
    <property type="protein sequence ID" value="SUX10572.1"/>
    <property type="molecule type" value="Genomic_DNA"/>
</dbReference>
<organism evidence="1 2">
    <name type="scientific">Campylobacter sputorum subsp. sputorum</name>
    <dbReference type="NCBI Taxonomy" id="32024"/>
    <lineage>
        <taxon>Bacteria</taxon>
        <taxon>Pseudomonadati</taxon>
        <taxon>Campylobacterota</taxon>
        <taxon>Epsilonproteobacteria</taxon>
        <taxon>Campylobacterales</taxon>
        <taxon>Campylobacteraceae</taxon>
        <taxon>Campylobacter</taxon>
    </lineage>
</organism>
<gene>
    <name evidence="1" type="ORF">NCTC12475_00769</name>
</gene>
<dbReference type="AlphaFoldDB" id="A0A381DIQ0"/>
<protein>
    <submittedName>
        <fullName evidence="1">Twitching mobility protein</fullName>
    </submittedName>
</protein>
<accession>A0A381DIQ0</accession>
<dbReference type="Gene3D" id="3.30.450.90">
    <property type="match status" value="1"/>
</dbReference>